<reference evidence="1 2" key="1">
    <citation type="journal article" date="2019" name="Int. J. Syst. Evol. Microbiol.">
        <title>The Global Catalogue of Microorganisms (GCM) 10K type strain sequencing project: providing services to taxonomists for standard genome sequencing and annotation.</title>
        <authorList>
            <consortium name="The Broad Institute Genomics Platform"/>
            <consortium name="The Broad Institute Genome Sequencing Center for Infectious Disease"/>
            <person name="Wu L."/>
            <person name="Ma J."/>
        </authorList>
    </citation>
    <scope>NUCLEOTIDE SEQUENCE [LARGE SCALE GENOMIC DNA]</scope>
    <source>
        <strain evidence="1 2">JCM 4524</strain>
    </source>
</reference>
<sequence>MEAAGFDVWLVNAKDVKHLPDRPKTDKLDTVCLAKVAEREMVWPSFVPPREIRACAT</sequence>
<evidence type="ECO:0000313" key="1">
    <source>
        <dbReference type="EMBL" id="GAA2642740.1"/>
    </source>
</evidence>
<keyword evidence="2" id="KW-1185">Reference proteome</keyword>
<comment type="caution">
    <text evidence="1">The sequence shown here is derived from an EMBL/GenBank/DDBJ whole genome shotgun (WGS) entry which is preliminary data.</text>
</comment>
<organism evidence="1 2">
    <name type="scientific">Streptomyces vastus</name>
    <dbReference type="NCBI Taxonomy" id="285451"/>
    <lineage>
        <taxon>Bacteria</taxon>
        <taxon>Bacillati</taxon>
        <taxon>Actinomycetota</taxon>
        <taxon>Actinomycetes</taxon>
        <taxon>Kitasatosporales</taxon>
        <taxon>Streptomycetaceae</taxon>
        <taxon>Streptomyces</taxon>
    </lineage>
</organism>
<protein>
    <recommendedName>
        <fullName evidence="3">Transposase IS111A/IS1328/IS1533 N-terminal domain-containing protein</fullName>
    </recommendedName>
</protein>
<name>A0ABN3R392_9ACTN</name>
<dbReference type="Proteomes" id="UP001500151">
    <property type="component" value="Unassembled WGS sequence"/>
</dbReference>
<evidence type="ECO:0008006" key="3">
    <source>
        <dbReference type="Google" id="ProtNLM"/>
    </source>
</evidence>
<evidence type="ECO:0000313" key="2">
    <source>
        <dbReference type="Proteomes" id="UP001500151"/>
    </source>
</evidence>
<dbReference type="EMBL" id="BAAASJ010000044">
    <property type="protein sequence ID" value="GAA2642740.1"/>
    <property type="molecule type" value="Genomic_DNA"/>
</dbReference>
<accession>A0ABN3R392</accession>
<gene>
    <name evidence="1" type="ORF">GCM10010307_45880</name>
</gene>
<proteinExistence type="predicted"/>